<dbReference type="NCBIfam" id="TIGR01570">
    <property type="entry name" value="A_thal_3588"/>
    <property type="match status" value="1"/>
</dbReference>
<evidence type="ECO:0000313" key="3">
    <source>
        <dbReference type="EMBL" id="KAL3624092.1"/>
    </source>
</evidence>
<name>A0ABD3C5K8_9LAMI</name>
<keyword evidence="2" id="KW-1133">Transmembrane helix</keyword>
<proteinExistence type="predicted"/>
<accession>A0ABD3C5K8</accession>
<feature type="compositionally biased region" description="Polar residues" evidence="1">
    <location>
        <begin position="61"/>
        <end position="73"/>
    </location>
</feature>
<keyword evidence="2" id="KW-0812">Transmembrane</keyword>
<dbReference type="InterPro" id="IPR006460">
    <property type="entry name" value="MIZ1-like_pln"/>
</dbReference>
<evidence type="ECO:0000256" key="2">
    <source>
        <dbReference type="SAM" id="Phobius"/>
    </source>
</evidence>
<keyword evidence="2" id="KW-0472">Membrane</keyword>
<feature type="compositionally biased region" description="Basic residues" evidence="1">
    <location>
        <begin position="74"/>
        <end position="83"/>
    </location>
</feature>
<organism evidence="3 4">
    <name type="scientific">Castilleja foliolosa</name>
    <dbReference type="NCBI Taxonomy" id="1961234"/>
    <lineage>
        <taxon>Eukaryota</taxon>
        <taxon>Viridiplantae</taxon>
        <taxon>Streptophyta</taxon>
        <taxon>Embryophyta</taxon>
        <taxon>Tracheophyta</taxon>
        <taxon>Spermatophyta</taxon>
        <taxon>Magnoliopsida</taxon>
        <taxon>eudicotyledons</taxon>
        <taxon>Gunneridae</taxon>
        <taxon>Pentapetalae</taxon>
        <taxon>asterids</taxon>
        <taxon>lamiids</taxon>
        <taxon>Lamiales</taxon>
        <taxon>Orobanchaceae</taxon>
        <taxon>Pedicularideae</taxon>
        <taxon>Castillejinae</taxon>
        <taxon>Castilleja</taxon>
    </lineage>
</organism>
<evidence type="ECO:0000256" key="1">
    <source>
        <dbReference type="SAM" id="MobiDB-lite"/>
    </source>
</evidence>
<dbReference type="Pfam" id="PF04759">
    <property type="entry name" value="DUF617"/>
    <property type="match status" value="1"/>
</dbReference>
<gene>
    <name evidence="3" type="ORF">CASFOL_032908</name>
</gene>
<comment type="caution">
    <text evidence="3">The sequence shown here is derived from an EMBL/GenBank/DDBJ whole genome shotgun (WGS) entry which is preliminary data.</text>
</comment>
<dbReference type="PANTHER" id="PTHR31696:SF73">
    <property type="entry name" value="EXPRESSED PROTEIN"/>
    <property type="match status" value="1"/>
</dbReference>
<protein>
    <recommendedName>
        <fullName evidence="5">Protein MIZU-KUSSEI 1</fullName>
    </recommendedName>
</protein>
<evidence type="ECO:0000313" key="4">
    <source>
        <dbReference type="Proteomes" id="UP001632038"/>
    </source>
</evidence>
<dbReference type="PANTHER" id="PTHR31696">
    <property type="entry name" value="PROTEIN MIZU-KUSSEI 1"/>
    <property type="match status" value="1"/>
</dbReference>
<feature type="transmembrane region" description="Helical" evidence="2">
    <location>
        <begin position="6"/>
        <end position="29"/>
    </location>
</feature>
<feature type="compositionally biased region" description="Pro residues" evidence="1">
    <location>
        <begin position="43"/>
        <end position="52"/>
    </location>
</feature>
<feature type="region of interest" description="Disordered" evidence="1">
    <location>
        <begin position="36"/>
        <end position="83"/>
    </location>
</feature>
<evidence type="ECO:0008006" key="5">
    <source>
        <dbReference type="Google" id="ProtNLM"/>
    </source>
</evidence>
<dbReference type="EMBL" id="JAVIJP010000054">
    <property type="protein sequence ID" value="KAL3624092.1"/>
    <property type="molecule type" value="Genomic_DNA"/>
</dbReference>
<keyword evidence="4" id="KW-1185">Reference proteome</keyword>
<reference evidence="4" key="1">
    <citation type="journal article" date="2024" name="IScience">
        <title>Strigolactones Initiate the Formation of Haustorium-like Structures in Castilleja.</title>
        <authorList>
            <person name="Buerger M."/>
            <person name="Peterson D."/>
            <person name="Chory J."/>
        </authorList>
    </citation>
    <scope>NUCLEOTIDE SEQUENCE [LARGE SCALE GENOMIC DNA]</scope>
</reference>
<sequence>MREKNVLPITLCYIFLYTPTTNIILAPFIHINMPTPKHKPPTPKRPPPPPPLSANAVAPDQSPTRPQVSLQQPSHKKTPSKSAKLFRRVKSVFRSFPVINPPCKMPVPSIHTNRMHEGHVHGGKQMTGTLFGHRKSRVNLAIQENPRCLPMLVLELSIQTGKLLQDMGLGLVRIALECEKSSSGEKIKLIDEPIWTMYCNGRKVGYGVKREPTDNDLKVMQMLHAASMGAGVLPAGGDEVADGEMTYMRAHFERVVGSKDSETYYMMNPDGNSGPELSIFFVRV</sequence>
<dbReference type="Proteomes" id="UP001632038">
    <property type="component" value="Unassembled WGS sequence"/>
</dbReference>
<dbReference type="AlphaFoldDB" id="A0ABD3C5K8"/>